<dbReference type="Pfam" id="PF00188">
    <property type="entry name" value="CAP"/>
    <property type="match status" value="1"/>
</dbReference>
<evidence type="ECO:0000259" key="2">
    <source>
        <dbReference type="Pfam" id="PF00188"/>
    </source>
</evidence>
<dbReference type="InterPro" id="IPR014044">
    <property type="entry name" value="CAP_dom"/>
</dbReference>
<dbReference type="RefSeq" id="WP_166523244.1">
    <property type="nucleotide sequence ID" value="NZ_JAAABI010000002.1"/>
</dbReference>
<proteinExistence type="predicted"/>
<sequence length="170" mass="19014">MKRLIGAVFVIAMMMGLSMCSTSSAEQEEQELIEALSENEKETIEPTEMEGTLLDLVNAYRNSVGVDALEKSPSAYKYAQEHNEYMISKNSLSHDNFEERASKIAEETNAKSVSENVARFYTTAEQALEGWLNSASHRAALEGNYTHTTLSVQLDKAGRPYFTQIFLTIE</sequence>
<comment type="caution">
    <text evidence="3">The sequence shown here is derived from an EMBL/GenBank/DDBJ whole genome shotgun (WGS) entry which is preliminary data.</text>
</comment>
<protein>
    <submittedName>
        <fullName evidence="3">CAP domain-containing protein</fullName>
    </submittedName>
</protein>
<evidence type="ECO:0000313" key="4">
    <source>
        <dbReference type="Proteomes" id="UP000667650"/>
    </source>
</evidence>
<keyword evidence="1" id="KW-0732">Signal</keyword>
<dbReference type="AlphaFoldDB" id="A0A964TBJ7"/>
<organism evidence="3 4">
    <name type="scientific">Flagellimonas ochracea</name>
    <dbReference type="NCBI Taxonomy" id="2696472"/>
    <lineage>
        <taxon>Bacteria</taxon>
        <taxon>Pseudomonadati</taxon>
        <taxon>Bacteroidota</taxon>
        <taxon>Flavobacteriia</taxon>
        <taxon>Flavobacteriales</taxon>
        <taxon>Flavobacteriaceae</taxon>
        <taxon>Flagellimonas</taxon>
    </lineage>
</organism>
<name>A0A964TBJ7_9FLAO</name>
<evidence type="ECO:0000256" key="1">
    <source>
        <dbReference type="SAM" id="SignalP"/>
    </source>
</evidence>
<feature type="chain" id="PRO_5037951285" evidence="1">
    <location>
        <begin position="26"/>
        <end position="170"/>
    </location>
</feature>
<dbReference type="CDD" id="cd05379">
    <property type="entry name" value="CAP_bacterial"/>
    <property type="match status" value="1"/>
</dbReference>
<evidence type="ECO:0000313" key="3">
    <source>
        <dbReference type="EMBL" id="NAY91845.1"/>
    </source>
</evidence>
<keyword evidence="4" id="KW-1185">Reference proteome</keyword>
<dbReference type="EMBL" id="JAAABI010000002">
    <property type="protein sequence ID" value="NAY91845.1"/>
    <property type="molecule type" value="Genomic_DNA"/>
</dbReference>
<dbReference type="Proteomes" id="UP000667650">
    <property type="component" value="Unassembled WGS sequence"/>
</dbReference>
<gene>
    <name evidence="3" type="ORF">GTQ34_07945</name>
</gene>
<dbReference type="PANTHER" id="PTHR31157:SF1">
    <property type="entry name" value="SCP DOMAIN-CONTAINING PROTEIN"/>
    <property type="match status" value="1"/>
</dbReference>
<reference evidence="3" key="1">
    <citation type="submission" date="2020-01" db="EMBL/GenBank/DDBJ databases">
        <title>Muricauda ochracea sp. nov., isolated from a tidal flat of Garorim bay in Korea.</title>
        <authorList>
            <person name="Kim D."/>
            <person name="Yoo Y."/>
            <person name="Kim J.-J."/>
        </authorList>
    </citation>
    <scope>NUCLEOTIDE SEQUENCE</scope>
    <source>
        <strain evidence="3">JGD-17</strain>
    </source>
</reference>
<dbReference type="SUPFAM" id="SSF55797">
    <property type="entry name" value="PR-1-like"/>
    <property type="match status" value="1"/>
</dbReference>
<dbReference type="InterPro" id="IPR035940">
    <property type="entry name" value="CAP_sf"/>
</dbReference>
<accession>A0A964TBJ7</accession>
<feature type="signal peptide" evidence="1">
    <location>
        <begin position="1"/>
        <end position="25"/>
    </location>
</feature>
<feature type="domain" description="SCP" evidence="2">
    <location>
        <begin position="54"/>
        <end position="166"/>
    </location>
</feature>
<dbReference type="Gene3D" id="3.40.33.10">
    <property type="entry name" value="CAP"/>
    <property type="match status" value="1"/>
</dbReference>
<dbReference type="PANTHER" id="PTHR31157">
    <property type="entry name" value="SCP DOMAIN-CONTAINING PROTEIN"/>
    <property type="match status" value="1"/>
</dbReference>